<name>A0ABM7FRI4_9STAP</name>
<gene>
    <name evidence="6" type="primary">modA</name>
    <name evidence="6" type="ORF">JMUB590_0700</name>
</gene>
<evidence type="ECO:0000256" key="1">
    <source>
        <dbReference type="ARBA" id="ARBA00009175"/>
    </source>
</evidence>
<feature type="chain" id="PRO_5045745172" evidence="5">
    <location>
        <begin position="24"/>
        <end position="264"/>
    </location>
</feature>
<protein>
    <submittedName>
        <fullName evidence="6">Molybdate-binding protein</fullName>
    </submittedName>
</protein>
<evidence type="ECO:0000256" key="4">
    <source>
        <dbReference type="SAM" id="MobiDB-lite"/>
    </source>
</evidence>
<proteinExistence type="inferred from homology"/>
<reference evidence="6 7" key="1">
    <citation type="submission" date="2018-05" db="EMBL/GenBank/DDBJ databases">
        <title>Complete genome sequencing of three human clinical isolates of Staphylococcus caprae reveals virulence factors similar to those of S. epidermidis and S. capitis.</title>
        <authorList>
            <person name="Watanabe S."/>
            <person name="Cui L."/>
        </authorList>
    </citation>
    <scope>NUCLEOTIDE SEQUENCE [LARGE SCALE GENOMIC DNA]</scope>
    <source>
        <strain evidence="6 7">JMUB590</strain>
    </source>
</reference>
<dbReference type="PIRSF" id="PIRSF004846">
    <property type="entry name" value="ModA"/>
    <property type="match status" value="1"/>
</dbReference>
<feature type="compositionally biased region" description="Basic and acidic residues" evidence="4">
    <location>
        <begin position="28"/>
        <end position="45"/>
    </location>
</feature>
<evidence type="ECO:0000256" key="3">
    <source>
        <dbReference type="ARBA" id="ARBA00022729"/>
    </source>
</evidence>
<keyword evidence="7" id="KW-1185">Reference proteome</keyword>
<dbReference type="Gene3D" id="3.40.190.10">
    <property type="entry name" value="Periplasmic binding protein-like II"/>
    <property type="match status" value="2"/>
</dbReference>
<dbReference type="InterPro" id="IPR005950">
    <property type="entry name" value="ModA"/>
</dbReference>
<dbReference type="RefSeq" id="WP_002443807.1">
    <property type="nucleotide sequence ID" value="NZ_AP018585.1"/>
</dbReference>
<comment type="similarity">
    <text evidence="1">Belongs to the bacterial solute-binding protein ModA family.</text>
</comment>
<dbReference type="InterPro" id="IPR050682">
    <property type="entry name" value="ModA/WtpA"/>
</dbReference>
<evidence type="ECO:0000256" key="2">
    <source>
        <dbReference type="ARBA" id="ARBA00022723"/>
    </source>
</evidence>
<accession>A0ABM7FRI4</accession>
<evidence type="ECO:0000256" key="5">
    <source>
        <dbReference type="SAM" id="SignalP"/>
    </source>
</evidence>
<keyword evidence="3 5" id="KW-0732">Signal</keyword>
<dbReference type="NCBIfam" id="TIGR01256">
    <property type="entry name" value="modA"/>
    <property type="match status" value="1"/>
</dbReference>
<feature type="region of interest" description="Disordered" evidence="4">
    <location>
        <begin position="24"/>
        <end position="45"/>
    </location>
</feature>
<evidence type="ECO:0000313" key="7">
    <source>
        <dbReference type="Proteomes" id="UP000274772"/>
    </source>
</evidence>
<dbReference type="Pfam" id="PF13531">
    <property type="entry name" value="SBP_bac_11"/>
    <property type="match status" value="1"/>
</dbReference>
<dbReference type="EMBL" id="AP018586">
    <property type="protein sequence ID" value="BBD91810.1"/>
    <property type="molecule type" value="Genomic_DNA"/>
</dbReference>
<dbReference type="GeneID" id="58050466"/>
<dbReference type="Proteomes" id="UP000274772">
    <property type="component" value="Chromosome"/>
</dbReference>
<organism evidence="6 7">
    <name type="scientific">Staphylococcus caprae</name>
    <dbReference type="NCBI Taxonomy" id="29380"/>
    <lineage>
        <taxon>Bacteria</taxon>
        <taxon>Bacillati</taxon>
        <taxon>Bacillota</taxon>
        <taxon>Bacilli</taxon>
        <taxon>Bacillales</taxon>
        <taxon>Staphylococcaceae</taxon>
        <taxon>Staphylococcus</taxon>
    </lineage>
</organism>
<dbReference type="PANTHER" id="PTHR30632:SF0">
    <property type="entry name" value="SULFATE-BINDING PROTEIN"/>
    <property type="match status" value="1"/>
</dbReference>
<feature type="signal peptide" evidence="5">
    <location>
        <begin position="1"/>
        <end position="23"/>
    </location>
</feature>
<sequence>MKRKHILALIIAVCLVLAGCSNSSNSNKDGDKKESSSPDSGKKQELQISAAASLTDVSKALEKEFKKDHKDANIKFNYGGSGALRQQIETGAPVDVFMSANTKDVDALKDKKKAHDTYNYAKNKLVLVGDKDKNYQSVKDLKGNDKLALGEVKTVPAGKYAKQYLDDNKLYDSVKDKIIYAKDVKQVLNYVEKGNAQEGFVYKTDLYNQKKKTDKVKEIKQVQLSKPIVYEAGATSDKKLAKEWMKFLKSDKAKKILKEYQFSA</sequence>
<evidence type="ECO:0000313" key="6">
    <source>
        <dbReference type="EMBL" id="BBD91810.1"/>
    </source>
</evidence>
<dbReference type="PROSITE" id="PS51257">
    <property type="entry name" value="PROKAR_LIPOPROTEIN"/>
    <property type="match status" value="1"/>
</dbReference>
<dbReference type="SUPFAM" id="SSF53850">
    <property type="entry name" value="Periplasmic binding protein-like II"/>
    <property type="match status" value="1"/>
</dbReference>
<keyword evidence="2" id="KW-0479">Metal-binding</keyword>
<dbReference type="PANTHER" id="PTHR30632">
    <property type="entry name" value="MOLYBDATE-BINDING PERIPLASMIC PROTEIN"/>
    <property type="match status" value="1"/>
</dbReference>